<dbReference type="AlphaFoldDB" id="A0A1A9HZU5"/>
<dbReference type="KEGG" id="nia:A8C56_02475"/>
<feature type="transmembrane region" description="Helical" evidence="1">
    <location>
        <begin position="30"/>
        <end position="47"/>
    </location>
</feature>
<keyword evidence="1" id="KW-0812">Transmembrane</keyword>
<keyword evidence="1" id="KW-0472">Membrane</keyword>
<gene>
    <name evidence="2" type="ORF">A8C56_02475</name>
</gene>
<keyword evidence="1" id="KW-1133">Transmembrane helix</keyword>
<proteinExistence type="predicted"/>
<dbReference type="Proteomes" id="UP000077667">
    <property type="component" value="Chromosome"/>
</dbReference>
<dbReference type="EMBL" id="CP015772">
    <property type="protein sequence ID" value="ANH79991.1"/>
    <property type="molecule type" value="Genomic_DNA"/>
</dbReference>
<evidence type="ECO:0000256" key="1">
    <source>
        <dbReference type="SAM" id="Phobius"/>
    </source>
</evidence>
<sequence>MVTICKPDKVPITRALRYFWQNGNFMKRKFVTLGMGLLLLSALLVSCKKSDADIRKHASGTFHAFEAFINGKDFTLPTKDEAFDIEINMSNESEATITLIYYAKGKPQKLDPIPCVFQTDEDGFGVLKEKASGKVLVLYYDADTIDFYFPAGHGDTVSASRDGKKPGWWDED</sequence>
<protein>
    <submittedName>
        <fullName evidence="2">Uncharacterized protein</fullName>
    </submittedName>
</protein>
<keyword evidence="3" id="KW-1185">Reference proteome</keyword>
<name>A0A1A9HZU5_9BACT</name>
<reference evidence="2 3" key="1">
    <citation type="submission" date="2016-05" db="EMBL/GenBank/DDBJ databases">
        <title>Niabella ginsenosidivorans BS26 whole genome sequencing.</title>
        <authorList>
            <person name="Im W.T."/>
            <person name="Siddiqi M.Z."/>
        </authorList>
    </citation>
    <scope>NUCLEOTIDE SEQUENCE [LARGE SCALE GENOMIC DNA]</scope>
    <source>
        <strain evidence="2 3">BS26</strain>
    </source>
</reference>
<evidence type="ECO:0000313" key="3">
    <source>
        <dbReference type="Proteomes" id="UP000077667"/>
    </source>
</evidence>
<organism evidence="2 3">
    <name type="scientific">Niabella ginsenosidivorans</name>
    <dbReference type="NCBI Taxonomy" id="1176587"/>
    <lineage>
        <taxon>Bacteria</taxon>
        <taxon>Pseudomonadati</taxon>
        <taxon>Bacteroidota</taxon>
        <taxon>Chitinophagia</taxon>
        <taxon>Chitinophagales</taxon>
        <taxon>Chitinophagaceae</taxon>
        <taxon>Niabella</taxon>
    </lineage>
</organism>
<accession>A0A1A9HZU5</accession>
<evidence type="ECO:0000313" key="2">
    <source>
        <dbReference type="EMBL" id="ANH79991.1"/>
    </source>
</evidence>